<keyword evidence="1" id="KW-0175">Coiled coil</keyword>
<evidence type="ECO:0000256" key="1">
    <source>
        <dbReference type="SAM" id="Coils"/>
    </source>
</evidence>
<feature type="signal peptide" evidence="2">
    <location>
        <begin position="1"/>
        <end position="20"/>
    </location>
</feature>
<name>A0A5S3PRD5_9FLAO</name>
<reference evidence="3 4" key="1">
    <citation type="submission" date="2019-05" db="EMBL/GenBank/DDBJ databases">
        <authorList>
            <person name="Zhang J.-Y."/>
            <person name="Feg X."/>
            <person name="Du Z.-J."/>
        </authorList>
    </citation>
    <scope>NUCLEOTIDE SEQUENCE [LARGE SCALE GENOMIC DNA]</scope>
    <source>
        <strain evidence="3 4">RZ26</strain>
    </source>
</reference>
<dbReference type="AlphaFoldDB" id="A0A5S3PRD5"/>
<gene>
    <name evidence="3" type="ORF">FEE95_11910</name>
</gene>
<evidence type="ECO:0000313" key="3">
    <source>
        <dbReference type="EMBL" id="TMM57189.1"/>
    </source>
</evidence>
<dbReference type="EMBL" id="VATY01000002">
    <property type="protein sequence ID" value="TMM57189.1"/>
    <property type="molecule type" value="Genomic_DNA"/>
</dbReference>
<dbReference type="InterPro" id="IPR036737">
    <property type="entry name" value="OmpA-like_sf"/>
</dbReference>
<organism evidence="3 4">
    <name type="scientific">Maribacter algarum</name>
    <name type="common">ex Zhang et al. 2020</name>
    <dbReference type="NCBI Taxonomy" id="2578118"/>
    <lineage>
        <taxon>Bacteria</taxon>
        <taxon>Pseudomonadati</taxon>
        <taxon>Bacteroidota</taxon>
        <taxon>Flavobacteriia</taxon>
        <taxon>Flavobacteriales</taxon>
        <taxon>Flavobacteriaceae</taxon>
        <taxon>Maribacter</taxon>
    </lineage>
</organism>
<accession>A0A5S3PRD5</accession>
<dbReference type="Gene3D" id="3.30.1330.60">
    <property type="entry name" value="OmpA-like domain"/>
    <property type="match status" value="1"/>
</dbReference>
<dbReference type="OrthoDB" id="1427661at2"/>
<feature type="coiled-coil region" evidence="1">
    <location>
        <begin position="23"/>
        <end position="113"/>
    </location>
</feature>
<keyword evidence="4" id="KW-1185">Reference proteome</keyword>
<feature type="chain" id="PRO_5024302402" description="OmpA family protein" evidence="2">
    <location>
        <begin position="21"/>
        <end position="257"/>
    </location>
</feature>
<protein>
    <recommendedName>
        <fullName evidence="5">OmpA family protein</fullName>
    </recommendedName>
</protein>
<proteinExistence type="predicted"/>
<evidence type="ECO:0000256" key="2">
    <source>
        <dbReference type="SAM" id="SignalP"/>
    </source>
</evidence>
<evidence type="ECO:0000313" key="4">
    <source>
        <dbReference type="Proteomes" id="UP000310314"/>
    </source>
</evidence>
<dbReference type="Proteomes" id="UP000310314">
    <property type="component" value="Unassembled WGS sequence"/>
</dbReference>
<evidence type="ECO:0008006" key="5">
    <source>
        <dbReference type="Google" id="ProtNLM"/>
    </source>
</evidence>
<dbReference type="RefSeq" id="WP_138658171.1">
    <property type="nucleotide sequence ID" value="NZ_VATY01000002.1"/>
</dbReference>
<keyword evidence="2" id="KW-0732">Signal</keyword>
<dbReference type="SUPFAM" id="SSF103088">
    <property type="entry name" value="OmpA-like"/>
    <property type="match status" value="1"/>
</dbReference>
<comment type="caution">
    <text evidence="3">The sequence shown here is derived from an EMBL/GenBank/DDBJ whole genome shotgun (WGS) entry which is preliminary data.</text>
</comment>
<sequence length="257" mass="27718">MKKILLSLSLILAIGTTAQAQKKSELIAEISTLKSQLDSVNNQVAEAQRKEKASLAKAESFESQALELRDANKTLMKNLNSFSQLSSQNSTNMNKAMEALNVKERQLKAINDAIASNDSTALVVLTNAKQTLGENAKIGVSNGMVIISSDLTSLFGSDTESTIAPEAEPWVQKIGEILKVNPKMGVTIEGLSMTGNLNLPAQQASAVSSALQRLEIAPERITAVGKDGNLKEGVVIKIHPKFDEFYMMVKENMKNGN</sequence>